<evidence type="ECO:0000313" key="2">
    <source>
        <dbReference type="EMBL" id="SJZ52640.1"/>
    </source>
</evidence>
<feature type="transmembrane region" description="Helical" evidence="1">
    <location>
        <begin position="18"/>
        <end position="42"/>
    </location>
</feature>
<reference evidence="3" key="1">
    <citation type="submission" date="2017-02" db="EMBL/GenBank/DDBJ databases">
        <authorList>
            <person name="Varghese N."/>
            <person name="Submissions S."/>
        </authorList>
    </citation>
    <scope>NUCLEOTIDE SEQUENCE [LARGE SCALE GENOMIC DNA]</scope>
    <source>
        <strain evidence="3">ATCC 27862</strain>
    </source>
</reference>
<accession>A0A1T4LD83</accession>
<keyword evidence="1" id="KW-0472">Membrane</keyword>
<keyword evidence="1" id="KW-1133">Transmembrane helix</keyword>
<protein>
    <submittedName>
        <fullName evidence="2">Uncharacterized protein</fullName>
    </submittedName>
</protein>
<dbReference type="EMBL" id="FUXF01000012">
    <property type="protein sequence ID" value="SJZ52640.1"/>
    <property type="molecule type" value="Genomic_DNA"/>
</dbReference>
<keyword evidence="1" id="KW-0812">Transmembrane</keyword>
<organism evidence="2 3">
    <name type="scientific">Mycoplasmopsis verecunda</name>
    <dbReference type="NCBI Taxonomy" id="171291"/>
    <lineage>
        <taxon>Bacteria</taxon>
        <taxon>Bacillati</taxon>
        <taxon>Mycoplasmatota</taxon>
        <taxon>Mycoplasmoidales</taxon>
        <taxon>Metamycoplasmataceae</taxon>
        <taxon>Mycoplasmopsis</taxon>
    </lineage>
</organism>
<proteinExistence type="predicted"/>
<evidence type="ECO:0000313" key="3">
    <source>
        <dbReference type="Proteomes" id="UP000190389"/>
    </source>
</evidence>
<keyword evidence="3" id="KW-1185">Reference proteome</keyword>
<dbReference type="Proteomes" id="UP000190389">
    <property type="component" value="Unassembled WGS sequence"/>
</dbReference>
<name>A0A1T4LD83_9BACT</name>
<dbReference type="OrthoDB" id="403759at2"/>
<gene>
    <name evidence="2" type="ORF">SAMN02745154_00411</name>
</gene>
<evidence type="ECO:0000256" key="1">
    <source>
        <dbReference type="SAM" id="Phobius"/>
    </source>
</evidence>
<dbReference type="AlphaFoldDB" id="A0A1T4LD83"/>
<sequence>MAVIQTPYNEMHRSAITVIWIGFALSFFLGIIDNIIAMVGLAKAKRASQEVYSE</sequence>
<dbReference type="RefSeq" id="WP_159442406.1">
    <property type="nucleotide sequence ID" value="NZ_CP137850.1"/>
</dbReference>